<feature type="transmembrane region" description="Helical" evidence="1">
    <location>
        <begin position="129"/>
        <end position="151"/>
    </location>
</feature>
<name>A0ABR5CH42_9MICO</name>
<keyword evidence="1" id="KW-0472">Membrane</keyword>
<feature type="transmembrane region" description="Helical" evidence="1">
    <location>
        <begin position="91"/>
        <end position="108"/>
    </location>
</feature>
<evidence type="ECO:0000256" key="1">
    <source>
        <dbReference type="SAM" id="Phobius"/>
    </source>
</evidence>
<reference evidence="2 3" key="1">
    <citation type="journal article" date="2001" name="Int. J. Syst. Evol. Microbiol.">
        <title>Agreia bicolorata gen. nov., sp. nov., to accommodate actinobacteria isolated from narrow reed grass infected by the nematode Heteroanguina graminophila.</title>
        <authorList>
            <person name="Evtushenko L.I."/>
            <person name="Dorofeeva L.V."/>
            <person name="Dobrovolskaya T.G."/>
            <person name="Streshinskaya G.M."/>
            <person name="Subbotin S.A."/>
            <person name="Tiedje J.M."/>
        </authorList>
    </citation>
    <scope>NUCLEOTIDE SEQUENCE [LARGE SCALE GENOMIC DNA]</scope>
    <source>
        <strain evidence="2 3">VKM Ac-1804</strain>
    </source>
</reference>
<organism evidence="2 3">
    <name type="scientific">Agreia bicolorata</name>
    <dbReference type="NCBI Taxonomy" id="110935"/>
    <lineage>
        <taxon>Bacteria</taxon>
        <taxon>Bacillati</taxon>
        <taxon>Actinomycetota</taxon>
        <taxon>Actinomycetes</taxon>
        <taxon>Micrococcales</taxon>
        <taxon>Microbacteriaceae</taxon>
        <taxon>Agreia</taxon>
    </lineage>
</organism>
<dbReference type="Proteomes" id="UP000032503">
    <property type="component" value="Unassembled WGS sequence"/>
</dbReference>
<evidence type="ECO:0000313" key="3">
    <source>
        <dbReference type="Proteomes" id="UP000032503"/>
    </source>
</evidence>
<keyword evidence="1" id="KW-0812">Transmembrane</keyword>
<keyword evidence="3" id="KW-1185">Reference proteome</keyword>
<feature type="transmembrane region" description="Helical" evidence="1">
    <location>
        <begin position="237"/>
        <end position="261"/>
    </location>
</feature>
<feature type="transmembrane region" description="Helical" evidence="1">
    <location>
        <begin position="196"/>
        <end position="216"/>
    </location>
</feature>
<feature type="transmembrane region" description="Helical" evidence="1">
    <location>
        <begin position="12"/>
        <end position="32"/>
    </location>
</feature>
<comment type="caution">
    <text evidence="2">The sequence shown here is derived from an EMBL/GenBank/DDBJ whole genome shotgun (WGS) entry which is preliminary data.</text>
</comment>
<keyword evidence="1" id="KW-1133">Transmembrane helix</keyword>
<gene>
    <name evidence="2" type="ORF">TZ00_04295</name>
</gene>
<feature type="transmembrane region" description="Helical" evidence="1">
    <location>
        <begin position="44"/>
        <end position="71"/>
    </location>
</feature>
<evidence type="ECO:0000313" key="2">
    <source>
        <dbReference type="EMBL" id="KJC64881.1"/>
    </source>
</evidence>
<proteinExistence type="predicted"/>
<feature type="transmembrane region" description="Helical" evidence="1">
    <location>
        <begin position="305"/>
        <end position="323"/>
    </location>
</feature>
<protein>
    <submittedName>
        <fullName evidence="2">Uncharacterized protein</fullName>
    </submittedName>
</protein>
<sequence>MFLSLLITIKNLIPPPEIALTLGVVLFALSWIRPRRIISLPRAGARTVLLAWVGIAGSLLVVVIATIVSAIAVASYAHPTSGFDGWWRRPVPLFIATVVVAIAALALRRMPLPAPGERAIAPRRPWHSFVSRMLLWISGIAAALLAVTALWQGAIGVSAPKGAQFLGNVPVPTDLPIFMTFNSGYGFVAGTGWPNYLPTLVVLAVAAVVFVVALRTDANRPLFARSWASSVRAERELTARVLTFILLGGLITTLGAVWMHAGSIGQGMIGLTDVRLNEGLDGSDPSAEPVLIGSGYYAIARPMNLIGHFLQAAGVAFLLRLAVDTARALVASRRVAADTSNREATSTGVRR</sequence>
<accession>A0ABR5CH42</accession>
<dbReference type="EMBL" id="JYFC01000002">
    <property type="protein sequence ID" value="KJC64881.1"/>
    <property type="molecule type" value="Genomic_DNA"/>
</dbReference>
<dbReference type="RefSeq" id="WP_044439599.1">
    <property type="nucleotide sequence ID" value="NZ_JYFC01000002.1"/>
</dbReference>